<keyword evidence="4" id="KW-1185">Reference proteome</keyword>
<keyword evidence="1" id="KW-0694">RNA-binding</keyword>
<dbReference type="Pfam" id="PF00013">
    <property type="entry name" value="KH_1"/>
    <property type="match status" value="1"/>
</dbReference>
<evidence type="ECO:0000313" key="4">
    <source>
        <dbReference type="Proteomes" id="UP001516400"/>
    </source>
</evidence>
<evidence type="ECO:0000256" key="1">
    <source>
        <dbReference type="PROSITE-ProRule" id="PRU00117"/>
    </source>
</evidence>
<accession>A0ABD2NPK5</accession>
<dbReference type="InterPro" id="IPR019510">
    <property type="entry name" value="AKAP7-like_phosphoesterase"/>
</dbReference>
<dbReference type="InterPro" id="IPR036612">
    <property type="entry name" value="KH_dom_type_1_sf"/>
</dbReference>
<comment type="caution">
    <text evidence="3">The sequence shown here is derived from an EMBL/GenBank/DDBJ whole genome shotgun (WGS) entry which is preliminary data.</text>
</comment>
<reference evidence="3 4" key="1">
    <citation type="journal article" date="2021" name="BMC Biol.">
        <title>Horizontally acquired antibacterial genes associated with adaptive radiation of ladybird beetles.</title>
        <authorList>
            <person name="Li H.S."/>
            <person name="Tang X.F."/>
            <person name="Huang Y.H."/>
            <person name="Xu Z.Y."/>
            <person name="Chen M.L."/>
            <person name="Du X.Y."/>
            <person name="Qiu B.Y."/>
            <person name="Chen P.T."/>
            <person name="Zhang W."/>
            <person name="Slipinski A."/>
            <person name="Escalona H.E."/>
            <person name="Waterhouse R.M."/>
            <person name="Zwick A."/>
            <person name="Pang H."/>
        </authorList>
    </citation>
    <scope>NUCLEOTIDE SEQUENCE [LARGE SCALE GENOMIC DNA]</scope>
    <source>
        <strain evidence="3">SYSU2018</strain>
    </source>
</reference>
<dbReference type="PROSITE" id="PS50084">
    <property type="entry name" value="KH_TYPE_1"/>
    <property type="match status" value="1"/>
</dbReference>
<dbReference type="PANTHER" id="PTHR13360:SF1">
    <property type="entry name" value="ACTIVATING SIGNAL COINTEGRATOR 1 COMPLEX SUBUNIT 1"/>
    <property type="match status" value="1"/>
</dbReference>
<proteinExistence type="predicted"/>
<dbReference type="Gene3D" id="3.30.1370.10">
    <property type="entry name" value="K Homology domain, type 1"/>
    <property type="match status" value="1"/>
</dbReference>
<evidence type="ECO:0000313" key="3">
    <source>
        <dbReference type="EMBL" id="KAL3280686.1"/>
    </source>
</evidence>
<dbReference type="SUPFAM" id="SSF54791">
    <property type="entry name" value="Eukaryotic type KH-domain (KH-domain type I)"/>
    <property type="match status" value="1"/>
</dbReference>
<dbReference type="Gene3D" id="3.90.1140.10">
    <property type="entry name" value="Cyclic phosphodiesterase"/>
    <property type="match status" value="1"/>
</dbReference>
<dbReference type="PANTHER" id="PTHR13360">
    <property type="entry name" value="ACTIVATING SIGNAL COINTEGRATOR 1 COMPLEX SUBUNIT 1"/>
    <property type="match status" value="1"/>
</dbReference>
<dbReference type="GO" id="GO:0003723">
    <property type="term" value="F:RNA binding"/>
    <property type="evidence" value="ECO:0007669"/>
    <property type="project" value="UniProtKB-UniRule"/>
</dbReference>
<dbReference type="SMART" id="SM00322">
    <property type="entry name" value="KH"/>
    <property type="match status" value="1"/>
</dbReference>
<protein>
    <recommendedName>
        <fullName evidence="2">K Homology domain-containing protein</fullName>
    </recommendedName>
</protein>
<dbReference type="EMBL" id="JABFTP020000144">
    <property type="protein sequence ID" value="KAL3280686.1"/>
    <property type="molecule type" value="Genomic_DNA"/>
</dbReference>
<sequence length="234" mass="26615">MSYPSFPNLFYSKEPLPTKTHLIKDDDSKNPKINWNTCVIDFEGRKITTNSQKNTLTPYYDNDEGLLDCMEIEDNYEILPTKSGKFKTTFHVPSALIPAIVGPKGVKLKQLQDMTQTLIKVPRLHEVGMPVKITGHSERSVSSARNQITFLILAKREKLPSTHFISIPVRSNDISTNFEKFKKEILNDAATRGIDESIFQNSNKLHITIEMLTLLDDLEVQHAKNSSRKVVPIF</sequence>
<dbReference type="Pfam" id="PF10469">
    <property type="entry name" value="AKAP7_NLS"/>
    <property type="match status" value="1"/>
</dbReference>
<gene>
    <name evidence="3" type="ORF">HHI36_003923</name>
</gene>
<dbReference type="GO" id="GO:0010468">
    <property type="term" value="P:regulation of gene expression"/>
    <property type="evidence" value="ECO:0007669"/>
    <property type="project" value="UniProtKB-ARBA"/>
</dbReference>
<name>A0ABD2NPK5_9CUCU</name>
<feature type="domain" description="K Homology" evidence="2">
    <location>
        <begin position="84"/>
        <end position="153"/>
    </location>
</feature>
<dbReference type="AlphaFoldDB" id="A0ABD2NPK5"/>
<organism evidence="3 4">
    <name type="scientific">Cryptolaemus montrouzieri</name>
    <dbReference type="NCBI Taxonomy" id="559131"/>
    <lineage>
        <taxon>Eukaryota</taxon>
        <taxon>Metazoa</taxon>
        <taxon>Ecdysozoa</taxon>
        <taxon>Arthropoda</taxon>
        <taxon>Hexapoda</taxon>
        <taxon>Insecta</taxon>
        <taxon>Pterygota</taxon>
        <taxon>Neoptera</taxon>
        <taxon>Endopterygota</taxon>
        <taxon>Coleoptera</taxon>
        <taxon>Polyphaga</taxon>
        <taxon>Cucujiformia</taxon>
        <taxon>Coccinelloidea</taxon>
        <taxon>Coccinellidae</taxon>
        <taxon>Scymninae</taxon>
        <taxon>Scymnini</taxon>
        <taxon>Cryptolaemus</taxon>
    </lineage>
</organism>
<evidence type="ECO:0000259" key="2">
    <source>
        <dbReference type="SMART" id="SM00322"/>
    </source>
</evidence>
<dbReference type="Proteomes" id="UP001516400">
    <property type="component" value="Unassembled WGS sequence"/>
</dbReference>
<dbReference type="InterPro" id="IPR004087">
    <property type="entry name" value="KH_dom"/>
</dbReference>
<dbReference type="InterPro" id="IPR004088">
    <property type="entry name" value="KH_dom_type_1"/>
</dbReference>
<dbReference type="InterPro" id="IPR009210">
    <property type="entry name" value="ASCC1"/>
</dbReference>